<feature type="transmembrane region" description="Helical" evidence="8">
    <location>
        <begin position="113"/>
        <end position="133"/>
    </location>
</feature>
<dbReference type="PROSITE" id="PS50850">
    <property type="entry name" value="MFS"/>
    <property type="match status" value="1"/>
</dbReference>
<dbReference type="PANTHER" id="PTHR48021:SF39">
    <property type="entry name" value="MAJOR FACILITATOR SUPERFAMILY (MFS) PROFILE DOMAIN-CONTAINING PROTEIN"/>
    <property type="match status" value="1"/>
</dbReference>
<dbReference type="Pfam" id="PF00047">
    <property type="entry name" value="ig"/>
    <property type="match status" value="1"/>
</dbReference>
<dbReference type="SMART" id="SM00409">
    <property type="entry name" value="IG"/>
    <property type="match status" value="1"/>
</dbReference>
<keyword evidence="4" id="KW-0762">Sugar transport</keyword>
<dbReference type="SUPFAM" id="SSF48726">
    <property type="entry name" value="Immunoglobulin"/>
    <property type="match status" value="1"/>
</dbReference>
<keyword evidence="5 8" id="KW-0812">Transmembrane</keyword>
<dbReference type="PROSITE" id="PS50835">
    <property type="entry name" value="IG_LIKE"/>
    <property type="match status" value="1"/>
</dbReference>
<comment type="subcellular location">
    <subcellularLocation>
        <location evidence="1">Cell membrane</location>
        <topology evidence="1">Multi-pass membrane protein</topology>
    </subcellularLocation>
</comment>
<dbReference type="CDD" id="cd00063">
    <property type="entry name" value="FN3"/>
    <property type="match status" value="1"/>
</dbReference>
<keyword evidence="6 8" id="KW-1133">Transmembrane helix</keyword>
<reference evidence="12 13" key="1">
    <citation type="submission" date="2024-03" db="EMBL/GenBank/DDBJ databases">
        <title>Adaptation during the transition from Ophiocordyceps entomopathogen to insect associate is accompanied by gene loss and intensified selection.</title>
        <authorList>
            <person name="Ward C.M."/>
            <person name="Onetto C.A."/>
            <person name="Borneman A.R."/>
        </authorList>
    </citation>
    <scope>NUCLEOTIDE SEQUENCE [LARGE SCALE GENOMIC DNA]</scope>
    <source>
        <strain evidence="12">AWRI1</strain>
        <tissue evidence="12">Single Adult Female</tissue>
    </source>
</reference>
<feature type="transmembrane region" description="Helical" evidence="8">
    <location>
        <begin position="414"/>
        <end position="440"/>
    </location>
</feature>
<feature type="transmembrane region" description="Helical" evidence="8">
    <location>
        <begin position="352"/>
        <end position="374"/>
    </location>
</feature>
<feature type="transmembrane region" description="Helical" evidence="8">
    <location>
        <begin position="478"/>
        <end position="502"/>
    </location>
</feature>
<evidence type="ECO:0000256" key="5">
    <source>
        <dbReference type="ARBA" id="ARBA00022692"/>
    </source>
</evidence>
<dbReference type="GO" id="GO:0005886">
    <property type="term" value="C:plasma membrane"/>
    <property type="evidence" value="ECO:0007669"/>
    <property type="project" value="UniProtKB-SubCell"/>
</dbReference>
<evidence type="ECO:0000313" key="13">
    <source>
        <dbReference type="Proteomes" id="UP001367676"/>
    </source>
</evidence>
<accession>A0AAN9T9J2</accession>
<dbReference type="InterPro" id="IPR036116">
    <property type="entry name" value="FN3_sf"/>
</dbReference>
<dbReference type="InterPro" id="IPR003598">
    <property type="entry name" value="Ig_sub2"/>
</dbReference>
<protein>
    <submittedName>
        <fullName evidence="12">Uncharacterized protein</fullName>
    </submittedName>
</protein>
<dbReference type="Proteomes" id="UP001367676">
    <property type="component" value="Unassembled WGS sequence"/>
</dbReference>
<dbReference type="PROSITE" id="PS00217">
    <property type="entry name" value="SUGAR_TRANSPORT_2"/>
    <property type="match status" value="1"/>
</dbReference>
<keyword evidence="2" id="KW-0813">Transport</keyword>
<feature type="transmembrane region" description="Helical" evidence="8">
    <location>
        <begin position="167"/>
        <end position="189"/>
    </location>
</feature>
<dbReference type="Gene3D" id="2.60.40.10">
    <property type="entry name" value="Immunoglobulins"/>
    <property type="match status" value="2"/>
</dbReference>
<dbReference type="SMART" id="SM00060">
    <property type="entry name" value="FN3"/>
    <property type="match status" value="1"/>
</dbReference>
<dbReference type="InterPro" id="IPR005828">
    <property type="entry name" value="MFS_sugar_transport-like"/>
</dbReference>
<evidence type="ECO:0000259" key="9">
    <source>
        <dbReference type="PROSITE" id="PS50835"/>
    </source>
</evidence>
<evidence type="ECO:0000256" key="7">
    <source>
        <dbReference type="ARBA" id="ARBA00023136"/>
    </source>
</evidence>
<feature type="domain" description="Major facilitator superfamily (MFS) profile" evidence="10">
    <location>
        <begin position="59"/>
        <end position="506"/>
    </location>
</feature>
<dbReference type="InterPro" id="IPR003961">
    <property type="entry name" value="FN3_dom"/>
</dbReference>
<dbReference type="Pfam" id="PF00041">
    <property type="entry name" value="fn3"/>
    <property type="match status" value="1"/>
</dbReference>
<dbReference type="SUPFAM" id="SSF49265">
    <property type="entry name" value="Fibronectin type III"/>
    <property type="match status" value="1"/>
</dbReference>
<evidence type="ECO:0000313" key="12">
    <source>
        <dbReference type="EMBL" id="KAK7579812.1"/>
    </source>
</evidence>
<dbReference type="InterPro" id="IPR007110">
    <property type="entry name" value="Ig-like_dom"/>
</dbReference>
<feature type="transmembrane region" description="Helical" evidence="8">
    <location>
        <begin position="67"/>
        <end position="86"/>
    </location>
</feature>
<comment type="caution">
    <text evidence="12">The sequence shown here is derived from an EMBL/GenBank/DDBJ whole genome shotgun (WGS) entry which is preliminary data.</text>
</comment>
<name>A0AAN9T9J2_9HEMI</name>
<feature type="domain" description="Fibronectin type-III" evidence="11">
    <location>
        <begin position="661"/>
        <end position="759"/>
    </location>
</feature>
<organism evidence="12 13">
    <name type="scientific">Parthenolecanium corni</name>
    <dbReference type="NCBI Taxonomy" id="536013"/>
    <lineage>
        <taxon>Eukaryota</taxon>
        <taxon>Metazoa</taxon>
        <taxon>Ecdysozoa</taxon>
        <taxon>Arthropoda</taxon>
        <taxon>Hexapoda</taxon>
        <taxon>Insecta</taxon>
        <taxon>Pterygota</taxon>
        <taxon>Neoptera</taxon>
        <taxon>Paraneoptera</taxon>
        <taxon>Hemiptera</taxon>
        <taxon>Sternorrhyncha</taxon>
        <taxon>Coccoidea</taxon>
        <taxon>Coccidae</taxon>
        <taxon>Parthenolecanium</taxon>
    </lineage>
</organism>
<evidence type="ECO:0000256" key="6">
    <source>
        <dbReference type="ARBA" id="ARBA00022989"/>
    </source>
</evidence>
<evidence type="ECO:0000256" key="2">
    <source>
        <dbReference type="ARBA" id="ARBA00022448"/>
    </source>
</evidence>
<dbReference type="InterPro" id="IPR013151">
    <property type="entry name" value="Immunoglobulin_dom"/>
</dbReference>
<evidence type="ECO:0000256" key="4">
    <source>
        <dbReference type="ARBA" id="ARBA00022597"/>
    </source>
</evidence>
<dbReference type="EMBL" id="JBBCAQ010000034">
    <property type="protein sequence ID" value="KAK7579812.1"/>
    <property type="molecule type" value="Genomic_DNA"/>
</dbReference>
<feature type="transmembrane region" description="Helical" evidence="8">
    <location>
        <begin position="225"/>
        <end position="246"/>
    </location>
</feature>
<dbReference type="AlphaFoldDB" id="A0AAN9T9J2"/>
<feature type="transmembrane region" description="Helical" evidence="8">
    <location>
        <begin position="311"/>
        <end position="332"/>
    </location>
</feature>
<evidence type="ECO:0000259" key="10">
    <source>
        <dbReference type="PROSITE" id="PS50850"/>
    </source>
</evidence>
<feature type="transmembrane region" description="Helical" evidence="8">
    <location>
        <begin position="452"/>
        <end position="472"/>
    </location>
</feature>
<evidence type="ECO:0000256" key="3">
    <source>
        <dbReference type="ARBA" id="ARBA00022475"/>
    </source>
</evidence>
<dbReference type="InterPro" id="IPR036259">
    <property type="entry name" value="MFS_trans_sf"/>
</dbReference>
<proteinExistence type="predicted"/>
<feature type="domain" description="Ig-like" evidence="9">
    <location>
        <begin position="594"/>
        <end position="652"/>
    </location>
</feature>
<dbReference type="InterPro" id="IPR020846">
    <property type="entry name" value="MFS_dom"/>
</dbReference>
<dbReference type="InterPro" id="IPR050549">
    <property type="entry name" value="MFS_Trehalose_Transporter"/>
</dbReference>
<dbReference type="Pfam" id="PF00083">
    <property type="entry name" value="Sugar_tr"/>
    <property type="match status" value="1"/>
</dbReference>
<dbReference type="PANTHER" id="PTHR48021">
    <property type="match status" value="1"/>
</dbReference>
<evidence type="ECO:0000256" key="8">
    <source>
        <dbReference type="SAM" id="Phobius"/>
    </source>
</evidence>
<feature type="transmembrane region" description="Helical" evidence="8">
    <location>
        <begin position="381"/>
        <end position="402"/>
    </location>
</feature>
<dbReference type="SMART" id="SM00408">
    <property type="entry name" value="IGc2"/>
    <property type="match status" value="1"/>
</dbReference>
<evidence type="ECO:0000259" key="11">
    <source>
        <dbReference type="PROSITE" id="PS50853"/>
    </source>
</evidence>
<dbReference type="SUPFAM" id="SSF103473">
    <property type="entry name" value="MFS general substrate transporter"/>
    <property type="match status" value="1"/>
</dbReference>
<evidence type="ECO:0000256" key="1">
    <source>
        <dbReference type="ARBA" id="ARBA00004651"/>
    </source>
</evidence>
<dbReference type="InterPro" id="IPR013783">
    <property type="entry name" value="Ig-like_fold"/>
</dbReference>
<dbReference type="Gene3D" id="1.20.1250.20">
    <property type="entry name" value="MFS general substrate transporter like domains"/>
    <property type="match status" value="1"/>
</dbReference>
<keyword evidence="3" id="KW-1003">Cell membrane</keyword>
<dbReference type="FunFam" id="1.20.1250.20:FF:000218">
    <property type="entry name" value="facilitated trehalose transporter Tret1"/>
    <property type="match status" value="1"/>
</dbReference>
<feature type="transmembrane region" description="Helical" evidence="8">
    <location>
        <begin position="523"/>
        <end position="550"/>
    </location>
</feature>
<dbReference type="InterPro" id="IPR005829">
    <property type="entry name" value="Sugar_transporter_CS"/>
</dbReference>
<dbReference type="GO" id="GO:0022857">
    <property type="term" value="F:transmembrane transporter activity"/>
    <property type="evidence" value="ECO:0007669"/>
    <property type="project" value="InterPro"/>
</dbReference>
<dbReference type="InterPro" id="IPR036179">
    <property type="entry name" value="Ig-like_dom_sf"/>
</dbReference>
<keyword evidence="13" id="KW-1185">Reference proteome</keyword>
<sequence>MLEKHDGPNKYTWDVAKNGEIGSNNNVSKTELNGIHDNCSSSGSSELPKKTFRNALPQILATCAKNLLLLTYGMTLGITTIALPALESKEGKNLTETERILRSDTLTLTKDQLSWFSSINLICVPIGCFISGAVTQPLGRKRSMMALNLPFFTVWLLYYNATDVITLYIALIISGLAGGLHEAPVLTYVAEITEPQLRGMLGSTAPTTVIIGTVSQLILGNFYHWRTVVFFNMFFPIIAFTALCFIPESPHWLIANGRFEDAEKALCWLRGWVTPNEIQEELVQLKKSILTKHKRGESSIKNVVRGYTLRTFIIPHLLVIGTFLTGHFGGMMSVQTNAVKIFKELGSSDDEYTSTLILGVAEFAGAVLCVILVHWTGKRKLLITTTAGCAVCLFIVAAYAYLRSISSPWITDISWIPIVFLNLNAFLIHAGIRIVPWVLIGELYPTDIRATASGASALWFYVFAFGANKSFYSTLETIHLYGLLAFYGVFIALGSIFFFVFLPETEGFTLFEIEKHFARKGNIFKTLATRYGTVLGLHAFLLAVVIPLVMNIEYDDDVEREVLVENRTRLESRKERRIASDDFVFEKIFADIHQNITLSCHNIDPSIVIKWEKSGREGKEVLPNGDLFLQDLQKNDSGEYRCSIVREDKIVSKIHLNVNTPPAAPNNVTVLPSTVLALIQWSIEDDGGYPILNITVRYRELSENSSWHYVNSHVLSHIATQVDIYKLKPNSTYLFQIWATNKLGPGDITNVTSRTLHDNQEIELARHLLDGAETFDTRAWLAAVAIVMSTLMILTVGTCCILYRDWHIPLRSRQDDDPERIELIPNVILNPGYYEDVWPKHFPNGSPEEEDEFTLYFASRNGAKPIEV</sequence>
<gene>
    <name evidence="12" type="ORF">V9T40_000441</name>
</gene>
<dbReference type="InterPro" id="IPR003599">
    <property type="entry name" value="Ig_sub"/>
</dbReference>
<keyword evidence="7 8" id="KW-0472">Membrane</keyword>
<feature type="transmembrane region" description="Helical" evidence="8">
    <location>
        <begin position="779"/>
        <end position="803"/>
    </location>
</feature>
<dbReference type="PROSITE" id="PS50853">
    <property type="entry name" value="FN3"/>
    <property type="match status" value="1"/>
</dbReference>